<evidence type="ECO:0000313" key="3">
    <source>
        <dbReference type="EMBL" id="MDK3075907.1"/>
    </source>
</evidence>
<dbReference type="EMBL" id="JASNJE010000064">
    <property type="protein sequence ID" value="MDK3075907.1"/>
    <property type="molecule type" value="Genomic_DNA"/>
</dbReference>
<keyword evidence="1" id="KW-0732">Signal</keyword>
<dbReference type="Gene3D" id="2.40.160.10">
    <property type="entry name" value="Porin"/>
    <property type="match status" value="1"/>
</dbReference>
<reference evidence="3 4" key="1">
    <citation type="submission" date="2023-05" db="EMBL/GenBank/DDBJ databases">
        <title>Sedimentitalea sp. nov. JM2-8.</title>
        <authorList>
            <person name="Huang J."/>
        </authorList>
    </citation>
    <scope>NUCLEOTIDE SEQUENCE [LARGE SCALE GENOMIC DNA]</scope>
    <source>
        <strain evidence="3 4">JM2-8</strain>
    </source>
</reference>
<dbReference type="Pfam" id="PF13609">
    <property type="entry name" value="Porin_4"/>
    <property type="match status" value="1"/>
</dbReference>
<name>A0ABT7FL72_9RHOB</name>
<feature type="signal peptide" evidence="1">
    <location>
        <begin position="1"/>
        <end position="22"/>
    </location>
</feature>
<accession>A0ABT7FL72</accession>
<evidence type="ECO:0000259" key="2">
    <source>
        <dbReference type="Pfam" id="PF13609"/>
    </source>
</evidence>
<gene>
    <name evidence="3" type="ORF">QO034_22915</name>
</gene>
<protein>
    <submittedName>
        <fullName evidence="3">Porin</fullName>
    </submittedName>
</protein>
<evidence type="ECO:0000313" key="4">
    <source>
        <dbReference type="Proteomes" id="UP001227126"/>
    </source>
</evidence>
<proteinExistence type="predicted"/>
<organism evidence="3 4">
    <name type="scientific">Sedimentitalea xiamensis</name>
    <dbReference type="NCBI Taxonomy" id="3050037"/>
    <lineage>
        <taxon>Bacteria</taxon>
        <taxon>Pseudomonadati</taxon>
        <taxon>Pseudomonadota</taxon>
        <taxon>Alphaproteobacteria</taxon>
        <taxon>Rhodobacterales</taxon>
        <taxon>Paracoccaceae</taxon>
        <taxon>Sedimentitalea</taxon>
    </lineage>
</organism>
<evidence type="ECO:0000256" key="1">
    <source>
        <dbReference type="SAM" id="SignalP"/>
    </source>
</evidence>
<dbReference type="RefSeq" id="WP_284487818.1">
    <property type="nucleotide sequence ID" value="NZ_JASNJE010000064.1"/>
</dbReference>
<dbReference type="SUPFAM" id="SSF56935">
    <property type="entry name" value="Porins"/>
    <property type="match status" value="1"/>
</dbReference>
<keyword evidence="4" id="KW-1185">Reference proteome</keyword>
<dbReference type="Proteomes" id="UP001227126">
    <property type="component" value="Unassembled WGS sequence"/>
</dbReference>
<dbReference type="InterPro" id="IPR023614">
    <property type="entry name" value="Porin_dom_sf"/>
</dbReference>
<comment type="caution">
    <text evidence="3">The sequence shown here is derived from an EMBL/GenBank/DDBJ whole genome shotgun (WGS) entry which is preliminary data.</text>
</comment>
<dbReference type="InterPro" id="IPR033900">
    <property type="entry name" value="Gram_neg_porin_domain"/>
</dbReference>
<feature type="domain" description="Porin" evidence="2">
    <location>
        <begin position="14"/>
        <end position="352"/>
    </location>
</feature>
<feature type="chain" id="PRO_5046941817" evidence="1">
    <location>
        <begin position="23"/>
        <end position="372"/>
    </location>
</feature>
<sequence length="372" mass="40894">MKRNLACIAFGFGVASAGPALSQDNNLVFTNPSGWTTTFYGQINMTYQGVDDGVENHNQFVNNTNSPSRIGLWIDGPAEGDTRLRFNFETALGIRATAETNQIANPPYLDWQRTDIRKLEVTYKGNYGTFWAGQGSMAADGIAEYDKSGTSVAGYSAVADTAGAYLFRLRDTLVVRVPVGAVFRNFDAGRRMRVRYDTPSFAGFTFSAAYGQDVLATAVDADYTDVAARYAFENDQMEFAAGLAYSWFQPQNGLDEEHLFGSASLLHKPTGLNLTIAGGQNTLAEADYFYAKAGWLGKIFPIGPSALSFDLYSGTDFLLLGTDSDAWGVQAVQHFESLHLEAYLSYREYSYSGVLAEYRNIDSVLFGARWKF</sequence>